<dbReference type="AlphaFoldDB" id="A0A840E4E2"/>
<dbReference type="GO" id="GO:0005975">
    <property type="term" value="P:carbohydrate metabolic process"/>
    <property type="evidence" value="ECO:0007669"/>
    <property type="project" value="InterPro"/>
</dbReference>
<sequence length="289" mass="33354">MKWTLLYALATVLIPIGTIGAQDWSGIPLPVAAGHTEEWQLIPEFSDSFNYRGKGKRFTKRWRDTYFKGWSGPGLTEWDAGHSAVADGHLIIRASRKEGTRRVYCGVVTSQAPISYPVFIEASIRVSNQVLSSNLWLLSEDDRRELDILEIYGGDRPDQRYYATHASNNYHIFVRDSSNRILENLSDPSHHTLAGEVPYRRDFHRFGAYWIDPWSIDIYLDGKLVRRLRLEPDDDPDGVGLDRPMYLIIDTEDHAWRSEKGIVATDEELADDEKNIMLVDWIRTYRPRQ</sequence>
<dbReference type="Proteomes" id="UP000576209">
    <property type="component" value="Unassembled WGS sequence"/>
</dbReference>
<dbReference type="Pfam" id="PF00722">
    <property type="entry name" value="Glyco_hydro_16"/>
    <property type="match status" value="1"/>
</dbReference>
<dbReference type="SUPFAM" id="SSF49899">
    <property type="entry name" value="Concanavalin A-like lectins/glucanases"/>
    <property type="match status" value="1"/>
</dbReference>
<name>A0A840E4E2_9BACT</name>
<evidence type="ECO:0000256" key="2">
    <source>
        <dbReference type="ARBA" id="ARBA00022729"/>
    </source>
</evidence>
<dbReference type="CDD" id="cd02178">
    <property type="entry name" value="GH16_beta_agarase"/>
    <property type="match status" value="1"/>
</dbReference>
<evidence type="ECO:0000256" key="5">
    <source>
        <dbReference type="PIRSR" id="PIRSR001097-50"/>
    </source>
</evidence>
<keyword evidence="8" id="KW-1185">Reference proteome</keyword>
<dbReference type="GO" id="GO:0033916">
    <property type="term" value="F:beta-agarase activity"/>
    <property type="evidence" value="ECO:0007669"/>
    <property type="project" value="InterPro"/>
</dbReference>
<evidence type="ECO:0000256" key="4">
    <source>
        <dbReference type="ARBA" id="ARBA00023295"/>
    </source>
</evidence>
<dbReference type="PIRSF" id="PIRSF001097">
    <property type="entry name" value="Agarase"/>
    <property type="match status" value="1"/>
</dbReference>
<feature type="active site" description="Nucleophile" evidence="5">
    <location>
        <position position="145"/>
    </location>
</feature>
<keyword evidence="3" id="KW-0378">Hydrolase</keyword>
<feature type="active site" description="Proton donor" evidence="5">
    <location>
        <position position="150"/>
    </location>
</feature>
<dbReference type="RefSeq" id="WP_183494852.1">
    <property type="nucleotide sequence ID" value="NZ_JACIFF010000002.1"/>
</dbReference>
<comment type="similarity">
    <text evidence="1">Belongs to the glycosyl hydrolase 16 family.</text>
</comment>
<keyword evidence="4" id="KW-0326">Glycosidase</keyword>
<evidence type="ECO:0000256" key="1">
    <source>
        <dbReference type="ARBA" id="ARBA00006865"/>
    </source>
</evidence>
<reference evidence="7 8" key="1">
    <citation type="submission" date="2020-08" db="EMBL/GenBank/DDBJ databases">
        <title>Genomic Encyclopedia of Type Strains, Phase IV (KMG-IV): sequencing the most valuable type-strain genomes for metagenomic binning, comparative biology and taxonomic classification.</title>
        <authorList>
            <person name="Goeker M."/>
        </authorList>
    </citation>
    <scope>NUCLEOTIDE SEQUENCE [LARGE SCALE GENOMIC DNA]</scope>
    <source>
        <strain evidence="7 8">DSM 105137</strain>
    </source>
</reference>
<dbReference type="InterPro" id="IPR013320">
    <property type="entry name" value="ConA-like_dom_sf"/>
</dbReference>
<organism evidence="7 8">
    <name type="scientific">Neolewinella aquimaris</name>
    <dbReference type="NCBI Taxonomy" id="1835722"/>
    <lineage>
        <taxon>Bacteria</taxon>
        <taxon>Pseudomonadati</taxon>
        <taxon>Bacteroidota</taxon>
        <taxon>Saprospiria</taxon>
        <taxon>Saprospirales</taxon>
        <taxon>Lewinellaceae</taxon>
        <taxon>Neolewinella</taxon>
    </lineage>
</organism>
<accession>A0A840E4E2</accession>
<keyword evidence="2" id="KW-0732">Signal</keyword>
<dbReference type="InterPro" id="IPR050546">
    <property type="entry name" value="Glycosyl_Hydrlase_16"/>
</dbReference>
<feature type="domain" description="GH16" evidence="6">
    <location>
        <begin position="22"/>
        <end position="289"/>
    </location>
</feature>
<comment type="caution">
    <text evidence="7">The sequence shown here is derived from an EMBL/GenBank/DDBJ whole genome shotgun (WGS) entry which is preliminary data.</text>
</comment>
<dbReference type="PANTHER" id="PTHR10963:SF55">
    <property type="entry name" value="GLYCOSIDE HYDROLASE FAMILY 16 PROTEIN"/>
    <property type="match status" value="1"/>
</dbReference>
<dbReference type="EMBL" id="JACIFF010000002">
    <property type="protein sequence ID" value="MBB4078612.1"/>
    <property type="molecule type" value="Genomic_DNA"/>
</dbReference>
<evidence type="ECO:0000313" key="8">
    <source>
        <dbReference type="Proteomes" id="UP000576209"/>
    </source>
</evidence>
<dbReference type="InterPro" id="IPR016287">
    <property type="entry name" value="Beta_agarase"/>
</dbReference>
<evidence type="ECO:0000256" key="3">
    <source>
        <dbReference type="ARBA" id="ARBA00022801"/>
    </source>
</evidence>
<evidence type="ECO:0000313" key="7">
    <source>
        <dbReference type="EMBL" id="MBB4078612.1"/>
    </source>
</evidence>
<dbReference type="InterPro" id="IPR000757">
    <property type="entry name" value="Beta-glucanase-like"/>
</dbReference>
<dbReference type="PROSITE" id="PS51762">
    <property type="entry name" value="GH16_2"/>
    <property type="match status" value="1"/>
</dbReference>
<gene>
    <name evidence="7" type="ORF">GGR28_001225</name>
</gene>
<proteinExistence type="inferred from homology"/>
<protein>
    <recommendedName>
        <fullName evidence="6">GH16 domain-containing protein</fullName>
    </recommendedName>
</protein>
<evidence type="ECO:0000259" key="6">
    <source>
        <dbReference type="PROSITE" id="PS51762"/>
    </source>
</evidence>
<dbReference type="PANTHER" id="PTHR10963">
    <property type="entry name" value="GLYCOSYL HYDROLASE-RELATED"/>
    <property type="match status" value="1"/>
</dbReference>
<dbReference type="Gene3D" id="2.60.120.200">
    <property type="match status" value="1"/>
</dbReference>